<evidence type="ECO:0000256" key="2">
    <source>
        <dbReference type="ARBA" id="ARBA00022448"/>
    </source>
</evidence>
<dbReference type="InterPro" id="IPR001180">
    <property type="entry name" value="CNH_dom"/>
</dbReference>
<dbReference type="PANTHER" id="PTHR12894:SF27">
    <property type="entry name" value="TRANSFORMING GROWTH FACTOR-BETA RECEPTOR-ASSOCIATED PROTEIN 1"/>
    <property type="match status" value="1"/>
</dbReference>
<dbReference type="SMART" id="SM00036">
    <property type="entry name" value="CNH"/>
    <property type="match status" value="1"/>
</dbReference>
<dbReference type="OrthoDB" id="10258882at2759"/>
<comment type="subcellular location">
    <subcellularLocation>
        <location evidence="1">Cytoplasm</location>
    </subcellularLocation>
</comment>
<keyword evidence="4" id="KW-0653">Protein transport</keyword>
<dbReference type="InterPro" id="IPR019453">
    <property type="entry name" value="VPS39/TGFA1_Znf"/>
</dbReference>
<protein>
    <submittedName>
        <fullName evidence="5">Uncharacterized protein</fullName>
    </submittedName>
</protein>
<name>A0A8J1U2H5_OWEFU</name>
<evidence type="ECO:0000256" key="3">
    <source>
        <dbReference type="ARBA" id="ARBA00022490"/>
    </source>
</evidence>
<comment type="caution">
    <text evidence="5">The sequence shown here is derived from an EMBL/GenBank/DDBJ whole genome shotgun (WGS) entry which is preliminary data.</text>
</comment>
<dbReference type="AlphaFoldDB" id="A0A8J1U2H5"/>
<dbReference type="GO" id="GO:0005737">
    <property type="term" value="C:cytoplasm"/>
    <property type="evidence" value="ECO:0007669"/>
    <property type="project" value="UniProtKB-SubCell"/>
</dbReference>
<organism evidence="5 6">
    <name type="scientific">Owenia fusiformis</name>
    <name type="common">Polychaete worm</name>
    <dbReference type="NCBI Taxonomy" id="6347"/>
    <lineage>
        <taxon>Eukaryota</taxon>
        <taxon>Metazoa</taxon>
        <taxon>Spiralia</taxon>
        <taxon>Lophotrochozoa</taxon>
        <taxon>Annelida</taxon>
        <taxon>Polychaeta</taxon>
        <taxon>Sedentaria</taxon>
        <taxon>Canalipalpata</taxon>
        <taxon>Sabellida</taxon>
        <taxon>Oweniida</taxon>
        <taxon>Oweniidae</taxon>
        <taxon>Owenia</taxon>
    </lineage>
</organism>
<dbReference type="Proteomes" id="UP000749559">
    <property type="component" value="Unassembled WGS sequence"/>
</dbReference>
<proteinExistence type="predicted"/>
<dbReference type="InterPro" id="IPR000547">
    <property type="entry name" value="Clathrin_H-chain/VPS_repeat"/>
</dbReference>
<dbReference type="Pfam" id="PF10366">
    <property type="entry name" value="Vps39_1"/>
    <property type="match status" value="1"/>
</dbReference>
<dbReference type="GO" id="GO:0006914">
    <property type="term" value="P:autophagy"/>
    <property type="evidence" value="ECO:0007669"/>
    <property type="project" value="TreeGrafter"/>
</dbReference>
<keyword evidence="2" id="KW-0813">Transport</keyword>
<evidence type="ECO:0000256" key="1">
    <source>
        <dbReference type="ARBA" id="ARBA00004496"/>
    </source>
</evidence>
<dbReference type="Pfam" id="PF00780">
    <property type="entry name" value="CNH"/>
    <property type="match status" value="1"/>
</dbReference>
<dbReference type="GO" id="GO:0034058">
    <property type="term" value="P:endosomal vesicle fusion"/>
    <property type="evidence" value="ECO:0007669"/>
    <property type="project" value="TreeGrafter"/>
</dbReference>
<reference evidence="5" key="1">
    <citation type="submission" date="2022-03" db="EMBL/GenBank/DDBJ databases">
        <authorList>
            <person name="Martin C."/>
        </authorList>
    </citation>
    <scope>NUCLEOTIDE SEQUENCE</scope>
</reference>
<dbReference type="Gene3D" id="1.25.40.10">
    <property type="entry name" value="Tetratricopeptide repeat domain"/>
    <property type="match status" value="1"/>
</dbReference>
<dbReference type="PROSITE" id="PS50219">
    <property type="entry name" value="CNH"/>
    <property type="match status" value="1"/>
</dbReference>
<accession>A0A8J1U2H5</accession>
<dbReference type="PROSITE" id="PS50236">
    <property type="entry name" value="CHCR"/>
    <property type="match status" value="1"/>
</dbReference>
<evidence type="ECO:0000313" key="5">
    <source>
        <dbReference type="EMBL" id="CAH1787438.1"/>
    </source>
</evidence>
<evidence type="ECO:0000313" key="6">
    <source>
        <dbReference type="Proteomes" id="UP000749559"/>
    </source>
</evidence>
<dbReference type="EMBL" id="CAIIXF020000006">
    <property type="protein sequence ID" value="CAH1787438.1"/>
    <property type="molecule type" value="Genomic_DNA"/>
</dbReference>
<keyword evidence="3" id="KW-0963">Cytoplasm</keyword>
<dbReference type="InterPro" id="IPR011990">
    <property type="entry name" value="TPR-like_helical_dom_sf"/>
</dbReference>
<dbReference type="GO" id="GO:0006886">
    <property type="term" value="P:intracellular protein transport"/>
    <property type="evidence" value="ECO:0007669"/>
    <property type="project" value="UniProtKB-UniRule"/>
</dbReference>
<gene>
    <name evidence="5" type="ORF">OFUS_LOCUS13140</name>
</gene>
<evidence type="ECO:0000256" key="4">
    <source>
        <dbReference type="ARBA" id="ARBA00022927"/>
    </source>
</evidence>
<dbReference type="InterPro" id="IPR032914">
    <property type="entry name" value="Vam6/VPS39/TRAP1"/>
</dbReference>
<dbReference type="Pfam" id="PF10367">
    <property type="entry name" value="zf-Vps39_C"/>
    <property type="match status" value="1"/>
</dbReference>
<dbReference type="InterPro" id="IPR019452">
    <property type="entry name" value="VPS39/TGF_beta_rcpt-assoc_1"/>
</dbReference>
<dbReference type="PANTHER" id="PTHR12894">
    <property type="entry name" value="CNH DOMAIN CONTAINING"/>
    <property type="match status" value="1"/>
</dbReference>
<keyword evidence="6" id="KW-1185">Reference proteome</keyword>
<dbReference type="GO" id="GO:0016020">
    <property type="term" value="C:membrane"/>
    <property type="evidence" value="ECO:0007669"/>
    <property type="project" value="TreeGrafter"/>
</dbReference>
<sequence length="865" mass="98950">MSIKAFELVPTIERTKLLSDRAKTQIECIECCGKNLYIGTSDCFVVHYIVDEQHLPNGKTIYDSVKQGHKYLGLKKPVVQLKVASALNRIMVLCDNTLTMLNMFDLEPIVTGAKVKGVTAFCLNQNPISNNPFSVEICVALRKKLLQIYTVTEDRLNHVKDVATQDPPVTMSMDGTFVCAALSTQYSIVNYDTANSTDLFPYDSEAVKPFVQRISKEEFLLSGPSGLGMFVTTEGVSQRPPLQWSESVSSYCYVHPYIVALDSEFITVHSILDQQQKQSIPYQGGIYLDEYEGRVFIASLKEIYALVPIAWEKQVTSLLADRRVSEALALAKNAKKVGLTREQFQRMYRRLQQQAGFIEFAQQHFDECRELFKTGRLDVRELISLYPFLMPQRSSFTRSVPSLHDIADVRQLARNDATTIKTYKEFLMSYLEENKADAGKSNNCCMEIDTALLKLYAELDPSKLLMFIGKSVCKLSDCVELLEKHERFHALGLLYRYNGQHANALQVWKRLTNGEVTDVLFPGLEYVVQYLSSLSDHTLVWQYTDWIIQKDECLGVQIFTNRPANETPSDKLQPDNILDQLHRYPRAVITYLEYLVFQKKSQKEKYHTHLAVLYLDNVFKLLESSTSSKENIDRERCKLRHMLQTSNLYRVQLLLGKVKETDMYAESAILYGKLGDHDKAIRILVHKLKDFGQAENYCILNSKGKDSFHRKQLFHTLLSVYLDPSYERRDLLVTPAVNLLNNNQGNFDATKVLQLIPDNWSIGLLQSFLASTVRKHMHDFRTTRLQRMLSRGENLIVKKESIESQREALQLVEEKSCAVCDRSFDEPTFIRYPNGIITHTQCAKNKHVCPVTGKLFSTTKRTSAS</sequence>